<accession>B7ANY0</accession>
<evidence type="ECO:0000313" key="2">
    <source>
        <dbReference type="Proteomes" id="UP000003136"/>
    </source>
</evidence>
<evidence type="ECO:0000313" key="1">
    <source>
        <dbReference type="EMBL" id="EEC58637.1"/>
    </source>
</evidence>
<sequence>MEEKDNNTNELEELILEEIDINEDPDESDDSQNLTDKNSAATRKILIMMMTMMIHL</sequence>
<reference evidence="1 2" key="2">
    <citation type="submission" date="2008-11" db="EMBL/GenBank/DDBJ databases">
        <authorList>
            <person name="Fulton L."/>
            <person name="Clifton S."/>
            <person name="Fulton B."/>
            <person name="Xu J."/>
            <person name="Minx P."/>
            <person name="Pepin K.H."/>
            <person name="Johnson M."/>
            <person name="Bhonagiri V."/>
            <person name="Nash W.E."/>
            <person name="Mardis E.R."/>
            <person name="Wilson R.K."/>
        </authorList>
    </citation>
    <scope>NUCLEOTIDE SEQUENCE [LARGE SCALE GENOMIC DNA]</scope>
    <source>
        <strain evidence="1 2">ATCC 43243</strain>
    </source>
</reference>
<protein>
    <submittedName>
        <fullName evidence="1">Uncharacterized protein</fullName>
    </submittedName>
</protein>
<dbReference type="EMBL" id="ABVQ01000033">
    <property type="protein sequence ID" value="EEC58637.1"/>
    <property type="molecule type" value="Genomic_DNA"/>
</dbReference>
<gene>
    <name evidence="1" type="ORF">BACPEC_00384</name>
</gene>
<keyword evidence="2" id="KW-1185">Reference proteome</keyword>
<comment type="caution">
    <text evidence="1">The sequence shown here is derived from an EMBL/GenBank/DDBJ whole genome shotgun (WGS) entry which is preliminary data.</text>
</comment>
<organism evidence="1 2">
    <name type="scientific">[Bacteroides] pectinophilus ATCC 43243</name>
    <dbReference type="NCBI Taxonomy" id="483218"/>
    <lineage>
        <taxon>Bacteria</taxon>
        <taxon>Bacillati</taxon>
        <taxon>Bacillota</taxon>
        <taxon>Clostridia</taxon>
        <taxon>Eubacteriales</taxon>
    </lineage>
</organism>
<name>B7ANY0_9FIRM</name>
<dbReference type="STRING" id="483218.BACPEC_00384"/>
<dbReference type="Proteomes" id="UP000003136">
    <property type="component" value="Unassembled WGS sequence"/>
</dbReference>
<dbReference type="AlphaFoldDB" id="B7ANY0"/>
<dbReference type="HOGENOM" id="CLU_3004609_0_0_9"/>
<reference evidence="1 2" key="1">
    <citation type="submission" date="2008-11" db="EMBL/GenBank/DDBJ databases">
        <title>Draft genome sequence of Bacteroides pectinophilus (ATCC 43243).</title>
        <authorList>
            <person name="Sudarsanam P."/>
            <person name="Ley R."/>
            <person name="Guruge J."/>
            <person name="Turnbaugh P.J."/>
            <person name="Mahowald M."/>
            <person name="Liep D."/>
            <person name="Gordon J."/>
        </authorList>
    </citation>
    <scope>NUCLEOTIDE SEQUENCE [LARGE SCALE GENOMIC DNA]</scope>
    <source>
        <strain evidence="1 2">ATCC 43243</strain>
    </source>
</reference>
<proteinExistence type="predicted"/>